<dbReference type="EMBL" id="BSXT01001262">
    <property type="protein sequence ID" value="GMF40629.1"/>
    <property type="molecule type" value="Genomic_DNA"/>
</dbReference>
<evidence type="ECO:0000313" key="3">
    <source>
        <dbReference type="Proteomes" id="UP001165121"/>
    </source>
</evidence>
<feature type="compositionally biased region" description="Polar residues" evidence="1">
    <location>
        <begin position="107"/>
        <end position="116"/>
    </location>
</feature>
<sequence>MDCQHPAGQRRSHMGREFDPLARARCGQQPATEPQVGPPIVHPHRAVGLFKNQELDRWMNDPIEPSRNLNNNKNQELDRWMSDPIQPSRNVKNNKNQEIDRWMNDPIESSRNLNNN</sequence>
<organism evidence="2 3">
    <name type="scientific">Phytophthora fragariaefolia</name>
    <dbReference type="NCBI Taxonomy" id="1490495"/>
    <lineage>
        <taxon>Eukaryota</taxon>
        <taxon>Sar</taxon>
        <taxon>Stramenopiles</taxon>
        <taxon>Oomycota</taxon>
        <taxon>Peronosporomycetes</taxon>
        <taxon>Peronosporales</taxon>
        <taxon>Peronosporaceae</taxon>
        <taxon>Phytophthora</taxon>
    </lineage>
</organism>
<feature type="compositionally biased region" description="Polar residues" evidence="1">
    <location>
        <begin position="85"/>
        <end position="94"/>
    </location>
</feature>
<accession>A0A9W6XKY3</accession>
<evidence type="ECO:0000256" key="1">
    <source>
        <dbReference type="SAM" id="MobiDB-lite"/>
    </source>
</evidence>
<dbReference type="AlphaFoldDB" id="A0A9W6XKY3"/>
<protein>
    <submittedName>
        <fullName evidence="2">Unnamed protein product</fullName>
    </submittedName>
</protein>
<dbReference type="Proteomes" id="UP001165121">
    <property type="component" value="Unassembled WGS sequence"/>
</dbReference>
<name>A0A9W6XKY3_9STRA</name>
<reference evidence="2" key="1">
    <citation type="submission" date="2023-04" db="EMBL/GenBank/DDBJ databases">
        <title>Phytophthora fragariaefolia NBRC 109709.</title>
        <authorList>
            <person name="Ichikawa N."/>
            <person name="Sato H."/>
            <person name="Tonouchi N."/>
        </authorList>
    </citation>
    <scope>NUCLEOTIDE SEQUENCE</scope>
    <source>
        <strain evidence="2">NBRC 109709</strain>
    </source>
</reference>
<gene>
    <name evidence="2" type="ORF">Pfra01_001253500</name>
</gene>
<feature type="region of interest" description="Disordered" evidence="1">
    <location>
        <begin position="61"/>
        <end position="116"/>
    </location>
</feature>
<keyword evidence="3" id="KW-1185">Reference proteome</keyword>
<comment type="caution">
    <text evidence="2">The sequence shown here is derived from an EMBL/GenBank/DDBJ whole genome shotgun (WGS) entry which is preliminary data.</text>
</comment>
<evidence type="ECO:0000313" key="2">
    <source>
        <dbReference type="EMBL" id="GMF40629.1"/>
    </source>
</evidence>
<proteinExistence type="predicted"/>